<dbReference type="PROSITE" id="PS50225">
    <property type="entry name" value="SOCS"/>
    <property type="match status" value="1"/>
</dbReference>
<reference evidence="2 3" key="1">
    <citation type="journal article" date="2023" name="Sci. Data">
        <title>Genome assembly of the Korean intertidal mud-creeper Batillaria attramentaria.</title>
        <authorList>
            <person name="Patra A.K."/>
            <person name="Ho P.T."/>
            <person name="Jun S."/>
            <person name="Lee S.J."/>
            <person name="Kim Y."/>
            <person name="Won Y.J."/>
        </authorList>
    </citation>
    <scope>NUCLEOTIDE SEQUENCE [LARGE SCALE GENOMIC DNA]</scope>
    <source>
        <strain evidence="2">Wonlab-2016</strain>
    </source>
</reference>
<sequence>MQQNDWTAVSFMLECFTVSAILRRQAVDKVCAMARYRRYVRDNDFLSIIQHCDHTQLVTVLQAAVERNLSHTAYDILARLGQHGKPGALTENGRAILLAVMDMKKGRQKLVTECMKLGITTGESKDTNRCRLLCSYSVDILRKDSPFRRAVLDNNIVIVRMLYECGVCSNTDIQKLCKVFAVWEVQSDLFQTTFQKMSMFLKEKICTPRSLMSMCRLVISRHLGVGCTRQERVKQLPLLKSLRDYVVFPNNEGLAADDVTDDATPDGEVTAAALLDVQLKLAPMRKYLSDDYGGFESDCYDYDYYDYDNDYPGYDCYGYDSDGW</sequence>
<protein>
    <recommendedName>
        <fullName evidence="1">SOCS box domain-containing protein</fullName>
    </recommendedName>
</protein>
<dbReference type="InterPro" id="IPR001496">
    <property type="entry name" value="SOCS_box"/>
</dbReference>
<evidence type="ECO:0000259" key="1">
    <source>
        <dbReference type="PROSITE" id="PS50225"/>
    </source>
</evidence>
<dbReference type="Gene3D" id="1.10.750.20">
    <property type="entry name" value="SOCS box"/>
    <property type="match status" value="1"/>
</dbReference>
<dbReference type="Proteomes" id="UP001519460">
    <property type="component" value="Unassembled WGS sequence"/>
</dbReference>
<organism evidence="2 3">
    <name type="scientific">Batillaria attramentaria</name>
    <dbReference type="NCBI Taxonomy" id="370345"/>
    <lineage>
        <taxon>Eukaryota</taxon>
        <taxon>Metazoa</taxon>
        <taxon>Spiralia</taxon>
        <taxon>Lophotrochozoa</taxon>
        <taxon>Mollusca</taxon>
        <taxon>Gastropoda</taxon>
        <taxon>Caenogastropoda</taxon>
        <taxon>Sorbeoconcha</taxon>
        <taxon>Cerithioidea</taxon>
        <taxon>Batillariidae</taxon>
        <taxon>Batillaria</taxon>
    </lineage>
</organism>
<dbReference type="SMART" id="SM00969">
    <property type="entry name" value="SOCS_box"/>
    <property type="match status" value="1"/>
</dbReference>
<dbReference type="CDD" id="cd03587">
    <property type="entry name" value="SOCS"/>
    <property type="match status" value="1"/>
</dbReference>
<dbReference type="InterPro" id="IPR036036">
    <property type="entry name" value="SOCS_box-like_dom_sf"/>
</dbReference>
<dbReference type="AlphaFoldDB" id="A0ABD0J3W8"/>
<feature type="domain" description="SOCS box" evidence="1">
    <location>
        <begin position="196"/>
        <end position="246"/>
    </location>
</feature>
<gene>
    <name evidence="2" type="ORF">BaRGS_00039161</name>
</gene>
<dbReference type="Pfam" id="PF07525">
    <property type="entry name" value="SOCS_box"/>
    <property type="match status" value="1"/>
</dbReference>
<name>A0ABD0J3W8_9CAEN</name>
<evidence type="ECO:0000313" key="2">
    <source>
        <dbReference type="EMBL" id="KAK7457954.1"/>
    </source>
</evidence>
<accession>A0ABD0J3W8</accession>
<comment type="caution">
    <text evidence="2">The sequence shown here is derived from an EMBL/GenBank/DDBJ whole genome shotgun (WGS) entry which is preliminary data.</text>
</comment>
<dbReference type="SUPFAM" id="SSF158235">
    <property type="entry name" value="SOCS box-like"/>
    <property type="match status" value="1"/>
</dbReference>
<evidence type="ECO:0000313" key="3">
    <source>
        <dbReference type="Proteomes" id="UP001519460"/>
    </source>
</evidence>
<dbReference type="EMBL" id="JACVVK020000668">
    <property type="protein sequence ID" value="KAK7457954.1"/>
    <property type="molecule type" value="Genomic_DNA"/>
</dbReference>
<proteinExistence type="predicted"/>
<keyword evidence="3" id="KW-1185">Reference proteome</keyword>